<keyword evidence="5" id="KW-1185">Reference proteome</keyword>
<evidence type="ECO:0000256" key="3">
    <source>
        <dbReference type="SAM" id="SignalP"/>
    </source>
</evidence>
<sequence length="154" mass="15789">MPISTISIFSFSLLFLLSLKTTSSAHSPLNSPATAPQSPLPPSPTPAPTTPPPLPSPAPAPTPTSLDSPPSPSPDSSLSPAPEPASHDEVVSITTVKDAHGESSGKSKAAKKAGIAVGVILSAGVIVVGTVVYRKRRQNIERSQFGNAARRELL</sequence>
<dbReference type="STRING" id="3871.A0A4P1RD48"/>
<dbReference type="PANTHER" id="PTHR36721:SF15">
    <property type="entry name" value="EN_SPM-LIKE TRANSPOSON PROTEIN"/>
    <property type="match status" value="1"/>
</dbReference>
<feature type="signal peptide" evidence="3">
    <location>
        <begin position="1"/>
        <end position="25"/>
    </location>
</feature>
<dbReference type="Gramene" id="OIW08567">
    <property type="protein sequence ID" value="OIW08567"/>
    <property type="gene ID" value="TanjilG_03243"/>
</dbReference>
<keyword evidence="2" id="KW-0472">Membrane</keyword>
<reference evidence="4 5" key="1">
    <citation type="journal article" date="2017" name="Plant Biotechnol. J.">
        <title>A comprehensive draft genome sequence for lupin (Lupinus angustifolius), an emerging health food: insights into plant-microbe interactions and legume evolution.</title>
        <authorList>
            <person name="Hane J.K."/>
            <person name="Ming Y."/>
            <person name="Kamphuis L.G."/>
            <person name="Nelson M.N."/>
            <person name="Garg G."/>
            <person name="Atkins C.A."/>
            <person name="Bayer P.E."/>
            <person name="Bravo A."/>
            <person name="Bringans S."/>
            <person name="Cannon S."/>
            <person name="Edwards D."/>
            <person name="Foley R."/>
            <person name="Gao L.L."/>
            <person name="Harrison M.J."/>
            <person name="Huang W."/>
            <person name="Hurgobin B."/>
            <person name="Li S."/>
            <person name="Liu C.W."/>
            <person name="McGrath A."/>
            <person name="Morahan G."/>
            <person name="Murray J."/>
            <person name="Weller J."/>
            <person name="Jian J."/>
            <person name="Singh K.B."/>
        </authorList>
    </citation>
    <scope>NUCLEOTIDE SEQUENCE [LARGE SCALE GENOMIC DNA]</scope>
    <source>
        <strain evidence="5">cv. Tanjil</strain>
        <tissue evidence="4">Whole plant</tissue>
    </source>
</reference>
<feature type="compositionally biased region" description="Low complexity" evidence="1">
    <location>
        <begin position="63"/>
        <end position="80"/>
    </location>
</feature>
<keyword evidence="2" id="KW-0812">Transmembrane</keyword>
<name>A0A4P1RD48_LUPAN</name>
<feature type="chain" id="PRO_5020040813" evidence="3">
    <location>
        <begin position="26"/>
        <end position="154"/>
    </location>
</feature>
<keyword evidence="3" id="KW-0732">Signal</keyword>
<dbReference type="Proteomes" id="UP000188354">
    <property type="component" value="Chromosome LG07"/>
</dbReference>
<feature type="region of interest" description="Disordered" evidence="1">
    <location>
        <begin position="24"/>
        <end position="112"/>
    </location>
</feature>
<feature type="compositionally biased region" description="Pro residues" evidence="1">
    <location>
        <begin position="38"/>
        <end position="62"/>
    </location>
</feature>
<dbReference type="OrthoDB" id="784725at2759"/>
<protein>
    <submittedName>
        <fullName evidence="4">Uncharacterized protein</fullName>
    </submittedName>
</protein>
<keyword evidence="2" id="KW-1133">Transmembrane helix</keyword>
<organism evidence="4 5">
    <name type="scientific">Lupinus angustifolius</name>
    <name type="common">Narrow-leaved blue lupine</name>
    <dbReference type="NCBI Taxonomy" id="3871"/>
    <lineage>
        <taxon>Eukaryota</taxon>
        <taxon>Viridiplantae</taxon>
        <taxon>Streptophyta</taxon>
        <taxon>Embryophyta</taxon>
        <taxon>Tracheophyta</taxon>
        <taxon>Spermatophyta</taxon>
        <taxon>Magnoliopsida</taxon>
        <taxon>eudicotyledons</taxon>
        <taxon>Gunneridae</taxon>
        <taxon>Pentapetalae</taxon>
        <taxon>rosids</taxon>
        <taxon>fabids</taxon>
        <taxon>Fabales</taxon>
        <taxon>Fabaceae</taxon>
        <taxon>Papilionoideae</taxon>
        <taxon>50 kb inversion clade</taxon>
        <taxon>genistoids sensu lato</taxon>
        <taxon>core genistoids</taxon>
        <taxon>Genisteae</taxon>
        <taxon>Lupinus</taxon>
    </lineage>
</organism>
<dbReference type="EMBL" id="CM007367">
    <property type="protein sequence ID" value="OIW08567.1"/>
    <property type="molecule type" value="Genomic_DNA"/>
</dbReference>
<accession>A0A4P1RD48</accession>
<dbReference type="AlphaFoldDB" id="A0A4P1RD48"/>
<evidence type="ECO:0000313" key="5">
    <source>
        <dbReference type="Proteomes" id="UP000188354"/>
    </source>
</evidence>
<dbReference type="KEGG" id="lang:109351652"/>
<evidence type="ECO:0000256" key="2">
    <source>
        <dbReference type="SAM" id="Phobius"/>
    </source>
</evidence>
<feature type="transmembrane region" description="Helical" evidence="2">
    <location>
        <begin position="113"/>
        <end position="133"/>
    </location>
</feature>
<evidence type="ECO:0000256" key="1">
    <source>
        <dbReference type="SAM" id="MobiDB-lite"/>
    </source>
</evidence>
<evidence type="ECO:0000313" key="4">
    <source>
        <dbReference type="EMBL" id="OIW08567.1"/>
    </source>
</evidence>
<gene>
    <name evidence="4" type="ORF">TanjilG_03243</name>
</gene>
<dbReference type="PANTHER" id="PTHR36721">
    <property type="entry name" value="PROLINE-RICH FAMILY PROTEIN"/>
    <property type="match status" value="1"/>
</dbReference>
<proteinExistence type="predicted"/>